<dbReference type="AlphaFoldDB" id="A0A4D9DJP1"/>
<comment type="caution">
    <text evidence="1">The sequence shown here is derived from an EMBL/GenBank/DDBJ whole genome shotgun (WGS) entry which is preliminary data.</text>
</comment>
<name>A0A4D9DJP1_9SAUR</name>
<organism evidence="1 2">
    <name type="scientific">Platysternon megacephalum</name>
    <name type="common">big-headed turtle</name>
    <dbReference type="NCBI Taxonomy" id="55544"/>
    <lineage>
        <taxon>Eukaryota</taxon>
        <taxon>Metazoa</taxon>
        <taxon>Chordata</taxon>
        <taxon>Craniata</taxon>
        <taxon>Vertebrata</taxon>
        <taxon>Euteleostomi</taxon>
        <taxon>Archelosauria</taxon>
        <taxon>Testudinata</taxon>
        <taxon>Testudines</taxon>
        <taxon>Cryptodira</taxon>
        <taxon>Durocryptodira</taxon>
        <taxon>Testudinoidea</taxon>
        <taxon>Platysternidae</taxon>
        <taxon>Platysternon</taxon>
    </lineage>
</organism>
<accession>A0A4D9DJP1</accession>
<dbReference type="Proteomes" id="UP000297703">
    <property type="component" value="Unassembled WGS sequence"/>
</dbReference>
<sequence length="104" mass="11924">MLIKRASKVTQLSSRQQICVFAVRKFCHRAVVKAADTILTSNGSMIISETMLTKTSMSAFAMYEIKTAVDLYDMLGDFRMSIVYRLPKSPKRVMRVFEEGRTKY</sequence>
<reference evidence="1 2" key="1">
    <citation type="submission" date="2019-04" db="EMBL/GenBank/DDBJ databases">
        <title>Draft genome of the big-headed turtle Platysternon megacephalum.</title>
        <authorList>
            <person name="Gong S."/>
        </authorList>
    </citation>
    <scope>NUCLEOTIDE SEQUENCE [LARGE SCALE GENOMIC DNA]</scope>
    <source>
        <strain evidence="1">DO16091913</strain>
        <tissue evidence="1">Muscle</tissue>
    </source>
</reference>
<dbReference type="EMBL" id="QXTE01012653">
    <property type="protein sequence ID" value="TFJ95173.1"/>
    <property type="molecule type" value="Genomic_DNA"/>
</dbReference>
<reference evidence="1 2" key="2">
    <citation type="submission" date="2019-04" db="EMBL/GenBank/DDBJ databases">
        <title>The genome sequence of big-headed turtle.</title>
        <authorList>
            <person name="Gong S."/>
        </authorList>
    </citation>
    <scope>NUCLEOTIDE SEQUENCE [LARGE SCALE GENOMIC DNA]</scope>
    <source>
        <strain evidence="1">DO16091913</strain>
        <tissue evidence="1">Muscle</tissue>
    </source>
</reference>
<protein>
    <submittedName>
        <fullName evidence="1">GTPase CgtA</fullName>
    </submittedName>
</protein>
<proteinExistence type="predicted"/>
<gene>
    <name evidence="1" type="ORF">DR999_PMT23374</name>
</gene>
<evidence type="ECO:0000313" key="1">
    <source>
        <dbReference type="EMBL" id="TFJ95173.1"/>
    </source>
</evidence>
<keyword evidence="2" id="KW-1185">Reference proteome</keyword>
<evidence type="ECO:0000313" key="2">
    <source>
        <dbReference type="Proteomes" id="UP000297703"/>
    </source>
</evidence>